<comment type="caution">
    <text evidence="1">The sequence shown here is derived from an EMBL/GenBank/DDBJ whole genome shotgun (WGS) entry which is preliminary data.</text>
</comment>
<sequence>MYTLDAIKKAREDIERSLRAEQNTKIQRRVERRLAESLAAATSIASGSGLVMWLGNGDEKSNLDALVTWTSFTLKQLGLEANRQAIPHLLAELERTLWAWEDQSWH</sequence>
<reference evidence="2" key="1">
    <citation type="journal article" date="2019" name="Int. J. Syst. Evol. Microbiol.">
        <title>The Global Catalogue of Microorganisms (GCM) 10K type strain sequencing project: providing services to taxonomists for standard genome sequencing and annotation.</title>
        <authorList>
            <consortium name="The Broad Institute Genomics Platform"/>
            <consortium name="The Broad Institute Genome Sequencing Center for Infectious Disease"/>
            <person name="Wu L."/>
            <person name="Ma J."/>
        </authorList>
    </citation>
    <scope>NUCLEOTIDE SEQUENCE [LARGE SCALE GENOMIC DNA]</scope>
    <source>
        <strain evidence="2">JCM 16914</strain>
    </source>
</reference>
<dbReference type="EMBL" id="BAAAZT010000005">
    <property type="protein sequence ID" value="GAA3893197.1"/>
    <property type="molecule type" value="Genomic_DNA"/>
</dbReference>
<organism evidence="1 2">
    <name type="scientific">Halomonas cibimaris</name>
    <dbReference type="NCBI Taxonomy" id="657012"/>
    <lineage>
        <taxon>Bacteria</taxon>
        <taxon>Pseudomonadati</taxon>
        <taxon>Pseudomonadota</taxon>
        <taxon>Gammaproteobacteria</taxon>
        <taxon>Oceanospirillales</taxon>
        <taxon>Halomonadaceae</taxon>
        <taxon>Halomonas</taxon>
    </lineage>
</organism>
<dbReference type="Proteomes" id="UP001500133">
    <property type="component" value="Unassembled WGS sequence"/>
</dbReference>
<evidence type="ECO:0000313" key="2">
    <source>
        <dbReference type="Proteomes" id="UP001500133"/>
    </source>
</evidence>
<evidence type="ECO:0000313" key="1">
    <source>
        <dbReference type="EMBL" id="GAA3893197.1"/>
    </source>
</evidence>
<gene>
    <name evidence="1" type="ORF">GCM10022228_00350</name>
</gene>
<dbReference type="RefSeq" id="WP_344701080.1">
    <property type="nucleotide sequence ID" value="NZ_BAAAZT010000005.1"/>
</dbReference>
<protein>
    <submittedName>
        <fullName evidence="1">Uncharacterized protein</fullName>
    </submittedName>
</protein>
<keyword evidence="2" id="KW-1185">Reference proteome</keyword>
<name>A0ABP7L514_9GAMM</name>
<proteinExistence type="predicted"/>
<accession>A0ABP7L514</accession>